<protein>
    <submittedName>
        <fullName evidence="3">Isochorismatase</fullName>
    </submittedName>
</protein>
<evidence type="ECO:0000313" key="3">
    <source>
        <dbReference type="EMBL" id="GLR70033.1"/>
    </source>
</evidence>
<feature type="domain" description="Isochorismatase-like" evidence="2">
    <location>
        <begin position="4"/>
        <end position="143"/>
    </location>
</feature>
<keyword evidence="1" id="KW-0378">Hydrolase</keyword>
<dbReference type="Gene3D" id="3.40.50.850">
    <property type="entry name" value="Isochorismatase-like"/>
    <property type="match status" value="1"/>
</dbReference>
<dbReference type="PANTHER" id="PTHR43540:SF6">
    <property type="entry name" value="ISOCHORISMATASE-LIKE DOMAIN-CONTAINING PROTEIN"/>
    <property type="match status" value="1"/>
</dbReference>
<keyword evidence="4" id="KW-1185">Reference proteome</keyword>
<dbReference type="EMBL" id="BSOT01000005">
    <property type="protein sequence ID" value="GLR70033.1"/>
    <property type="molecule type" value="Genomic_DNA"/>
</dbReference>
<evidence type="ECO:0000313" key="4">
    <source>
        <dbReference type="Proteomes" id="UP001156601"/>
    </source>
</evidence>
<dbReference type="InterPro" id="IPR000868">
    <property type="entry name" value="Isochorismatase-like_dom"/>
</dbReference>
<reference evidence="3" key="1">
    <citation type="journal article" date="2014" name="Int. J. Syst. Evol. Microbiol.">
        <title>Complete genome sequence of Corynebacterium casei LMG S-19264T (=DSM 44701T), isolated from a smear-ripened cheese.</title>
        <authorList>
            <consortium name="US DOE Joint Genome Institute (JGI-PGF)"/>
            <person name="Walter F."/>
            <person name="Albersmeier A."/>
            <person name="Kalinowski J."/>
            <person name="Ruckert C."/>
        </authorList>
    </citation>
    <scope>NUCLEOTIDE SEQUENCE</scope>
    <source>
        <strain evidence="3">NBRC 110023</strain>
    </source>
</reference>
<evidence type="ECO:0000259" key="2">
    <source>
        <dbReference type="Pfam" id="PF00857"/>
    </source>
</evidence>
<dbReference type="RefSeq" id="WP_284216335.1">
    <property type="nucleotide sequence ID" value="NZ_BSOT01000005.1"/>
</dbReference>
<dbReference type="SUPFAM" id="SSF52499">
    <property type="entry name" value="Isochorismatase-like hydrolases"/>
    <property type="match status" value="1"/>
</dbReference>
<proteinExistence type="predicted"/>
<sequence length="166" mass="18311">MKPALLVIDVQKDSFKLNATAEHTLGRAMGLINLSMETFRNRKLPVVIVRHINEEQGFAPGNEDYEFPPSLAIDESDIYIQKRYGNAFNKTSLASTLKSLNVDTIFITGFCAEICVLSTYRGAEDEDLTPILIRGALGSGNLDNLAFVESIHNTLTYDATKAILAK</sequence>
<gene>
    <name evidence="3" type="primary">ywoC</name>
    <name evidence="3" type="ORF">GCM10007852_09410</name>
</gene>
<evidence type="ECO:0000256" key="1">
    <source>
        <dbReference type="ARBA" id="ARBA00022801"/>
    </source>
</evidence>
<dbReference type="CDD" id="cd00431">
    <property type="entry name" value="cysteine_hydrolases"/>
    <property type="match status" value="1"/>
</dbReference>
<accession>A0AA37SV80</accession>
<dbReference type="GO" id="GO:0016787">
    <property type="term" value="F:hydrolase activity"/>
    <property type="evidence" value="ECO:0007669"/>
    <property type="project" value="UniProtKB-KW"/>
</dbReference>
<dbReference type="PANTHER" id="PTHR43540">
    <property type="entry name" value="PEROXYUREIDOACRYLATE/UREIDOACRYLATE AMIDOHYDROLASE-RELATED"/>
    <property type="match status" value="1"/>
</dbReference>
<reference evidence="3" key="2">
    <citation type="submission" date="2023-01" db="EMBL/GenBank/DDBJ databases">
        <title>Draft genome sequence of Agaribacter marinus strain NBRC 110023.</title>
        <authorList>
            <person name="Sun Q."/>
            <person name="Mori K."/>
        </authorList>
    </citation>
    <scope>NUCLEOTIDE SEQUENCE</scope>
    <source>
        <strain evidence="3">NBRC 110023</strain>
    </source>
</reference>
<dbReference type="Pfam" id="PF00857">
    <property type="entry name" value="Isochorismatase"/>
    <property type="match status" value="1"/>
</dbReference>
<dbReference type="Proteomes" id="UP001156601">
    <property type="component" value="Unassembled WGS sequence"/>
</dbReference>
<dbReference type="AlphaFoldDB" id="A0AA37SV80"/>
<comment type="caution">
    <text evidence="3">The sequence shown here is derived from an EMBL/GenBank/DDBJ whole genome shotgun (WGS) entry which is preliminary data.</text>
</comment>
<name>A0AA37SV80_9ALTE</name>
<dbReference type="InterPro" id="IPR036380">
    <property type="entry name" value="Isochorismatase-like_sf"/>
</dbReference>
<dbReference type="InterPro" id="IPR050272">
    <property type="entry name" value="Isochorismatase-like_hydrls"/>
</dbReference>
<organism evidence="3 4">
    <name type="scientific">Agaribacter marinus</name>
    <dbReference type="NCBI Taxonomy" id="1431249"/>
    <lineage>
        <taxon>Bacteria</taxon>
        <taxon>Pseudomonadati</taxon>
        <taxon>Pseudomonadota</taxon>
        <taxon>Gammaproteobacteria</taxon>
        <taxon>Alteromonadales</taxon>
        <taxon>Alteromonadaceae</taxon>
        <taxon>Agaribacter</taxon>
    </lineage>
</organism>